<reference evidence="1" key="1">
    <citation type="journal article" date="2023" name="Microbiol Resour">
        <title>Genome Sequences of Rhodoplanes serenus and Two Thermotolerant Strains, Rhodoplanes tepidamans and 'Rhodoplanes cryptolactis,' Further Refine the Genus.</title>
        <authorList>
            <person name="Rayyan A.A."/>
            <person name="Kyndt J.A."/>
        </authorList>
    </citation>
    <scope>NUCLEOTIDE SEQUENCE</scope>
    <source>
        <strain evidence="1">DSM 9987</strain>
    </source>
</reference>
<proteinExistence type="predicted"/>
<comment type="caution">
    <text evidence="1">The sequence shown here is derived from an EMBL/GenBank/DDBJ whole genome shotgun (WGS) entry which is preliminary data.</text>
</comment>
<dbReference type="Proteomes" id="UP001165652">
    <property type="component" value="Unassembled WGS sequence"/>
</dbReference>
<dbReference type="Pfam" id="PF09523">
    <property type="entry name" value="DUF2390"/>
    <property type="match status" value="1"/>
</dbReference>
<evidence type="ECO:0000313" key="2">
    <source>
        <dbReference type="Proteomes" id="UP001165652"/>
    </source>
</evidence>
<protein>
    <submittedName>
        <fullName evidence="1">TIGR02444 family protein</fullName>
    </submittedName>
</protein>
<name>A0ABT5JBP7_RHOTP</name>
<dbReference type="RefSeq" id="WP_272777718.1">
    <property type="nucleotide sequence ID" value="NZ_JAQQLI010000020.1"/>
</dbReference>
<evidence type="ECO:0000313" key="1">
    <source>
        <dbReference type="EMBL" id="MDC7786873.1"/>
    </source>
</evidence>
<dbReference type="EMBL" id="JAQQLI010000020">
    <property type="protein sequence ID" value="MDC7786873.1"/>
    <property type="molecule type" value="Genomic_DNA"/>
</dbReference>
<accession>A0ABT5JBP7</accession>
<dbReference type="InterPro" id="IPR012659">
    <property type="entry name" value="CHP02444"/>
</dbReference>
<organism evidence="1 2">
    <name type="scientific">Rhodoplanes tepidamans</name>
    <name type="common">Rhodoplanes cryptolactis</name>
    <dbReference type="NCBI Taxonomy" id="200616"/>
    <lineage>
        <taxon>Bacteria</taxon>
        <taxon>Pseudomonadati</taxon>
        <taxon>Pseudomonadota</taxon>
        <taxon>Alphaproteobacteria</taxon>
        <taxon>Hyphomicrobiales</taxon>
        <taxon>Nitrobacteraceae</taxon>
        <taxon>Rhodoplanes</taxon>
    </lineage>
</organism>
<reference evidence="1" key="2">
    <citation type="submission" date="2023-02" db="EMBL/GenBank/DDBJ databases">
        <authorList>
            <person name="Rayyan A."/>
            <person name="Meyer T."/>
            <person name="Kyndt J.A."/>
        </authorList>
    </citation>
    <scope>NUCLEOTIDE SEQUENCE</scope>
    <source>
        <strain evidence="1">DSM 9987</strain>
    </source>
</reference>
<sequence>MSAAGEGGGSPFWRFSLATYRKPGVAEACLALQDGCSVDVNVLLFVLWLGTQGRRLDAQATGLVLDQAVGWAREVVVPLRGVRRRLKQDPPLVDTAAAQAFRSEVKRLELEAERLQQEALFRLAGTLPSADGAPPEAAARANVGMLARVMGTAFPAAEVERLVEAAVPERA</sequence>
<dbReference type="NCBIfam" id="TIGR02444">
    <property type="entry name" value="TIGR02444 family protein"/>
    <property type="match status" value="1"/>
</dbReference>
<keyword evidence="2" id="KW-1185">Reference proteome</keyword>
<gene>
    <name evidence="1" type="ORF">PQJ73_14360</name>
</gene>